<dbReference type="InterPro" id="IPR001138">
    <property type="entry name" value="Zn2Cys6_DnaBD"/>
</dbReference>
<sequence length="662" mass="74016">MEQSSPTAFSPSKYFPQRRRALQACANCRNRKTRCDAAKPRCSWCVTQNLKCVYAEAQQPRIEPNTRVLLERIQLLEDRIFALPAFGQPTASAPTEESSSERLATTQPSGQPAVPGLDIGVQVSLSHTASANHVCEWPLVRQLLVENREALPCSPRTANCSCQATDVFFNIEPDSHTPSETWRLFRGLNLPGPTEPLDCYRDLVSTYFAKVNLFFPLLLHSDIVGTLEAVVRSERQDDQHPTRVSSAQYCLLLLVLALAALVASGWSSICCAEVPAEYGSPPSLTERGVAEGNNNSLDEQLWRKAELLLGPISSHLTLEAAQCAMLASLYLGAKGRVAKSYHWAHATAVMCEAIASRATAHSEQSVHVFPDSFRRLYWVSFIVEADFLSEISTTLPSGIARYEDMVPYPVFEAPADSNGAEEMVAFQISTNASIRRFLNRVNSVVYDTKEQSRMAQANYVGWLLRTSDDLWSHHSTVYRNVPDFLLTSVPRQQHESPEVATSPSTPGISGNNPWNVIRLKGRYYAGQYIIHRPFIEYTLLNLDNENFQNHPRRGALLDRCRACLEGCRGFIRVFDVEPANSITCLFATGMVTFAMVIILRISTFCPIFRDVVSDDTEEAIFLGKRNLLRFSRSIKEFEWHLGVLERLDAACQSQAETGYTQD</sequence>
<dbReference type="AlphaFoldDB" id="A0A1Y2E907"/>
<dbReference type="InterPro" id="IPR053181">
    <property type="entry name" value="EcdB-like_regulator"/>
</dbReference>
<dbReference type="Pfam" id="PF00172">
    <property type="entry name" value="Zn_clus"/>
    <property type="match status" value="1"/>
</dbReference>
<dbReference type="Gene3D" id="4.10.240.10">
    <property type="entry name" value="Zn(2)-C6 fungal-type DNA-binding domain"/>
    <property type="match status" value="1"/>
</dbReference>
<dbReference type="Proteomes" id="UP000193689">
    <property type="component" value="Unassembled WGS sequence"/>
</dbReference>
<organism evidence="5 6">
    <name type="scientific">Pseudomassariella vexata</name>
    <dbReference type="NCBI Taxonomy" id="1141098"/>
    <lineage>
        <taxon>Eukaryota</taxon>
        <taxon>Fungi</taxon>
        <taxon>Dikarya</taxon>
        <taxon>Ascomycota</taxon>
        <taxon>Pezizomycotina</taxon>
        <taxon>Sordariomycetes</taxon>
        <taxon>Xylariomycetidae</taxon>
        <taxon>Amphisphaeriales</taxon>
        <taxon>Pseudomassariaceae</taxon>
        <taxon>Pseudomassariella</taxon>
    </lineage>
</organism>
<evidence type="ECO:0000313" key="6">
    <source>
        <dbReference type="Proteomes" id="UP000193689"/>
    </source>
</evidence>
<dbReference type="SUPFAM" id="SSF57701">
    <property type="entry name" value="Zn2/Cys6 DNA-binding domain"/>
    <property type="match status" value="1"/>
</dbReference>
<name>A0A1Y2E907_9PEZI</name>
<dbReference type="PANTHER" id="PTHR47785">
    <property type="entry name" value="ZN(II)2CYS6 TRANSCRIPTION FACTOR (EUROFUNG)-RELATED-RELATED"/>
    <property type="match status" value="1"/>
</dbReference>
<feature type="transmembrane region" description="Helical" evidence="3">
    <location>
        <begin position="579"/>
        <end position="599"/>
    </location>
</feature>
<gene>
    <name evidence="5" type="ORF">BCR38DRAFT_337241</name>
</gene>
<accession>A0A1Y2E907</accession>
<keyword evidence="3" id="KW-1133">Transmembrane helix</keyword>
<dbReference type="OrthoDB" id="10261408at2759"/>
<reference evidence="5 6" key="1">
    <citation type="submission" date="2016-07" db="EMBL/GenBank/DDBJ databases">
        <title>Pervasive Adenine N6-methylation of Active Genes in Fungi.</title>
        <authorList>
            <consortium name="DOE Joint Genome Institute"/>
            <person name="Mondo S.J."/>
            <person name="Dannebaum R.O."/>
            <person name="Kuo R.C."/>
            <person name="Labutti K."/>
            <person name="Haridas S."/>
            <person name="Kuo A."/>
            <person name="Salamov A."/>
            <person name="Ahrendt S.R."/>
            <person name="Lipzen A."/>
            <person name="Sullivan W."/>
            <person name="Andreopoulos W.B."/>
            <person name="Clum A."/>
            <person name="Lindquist E."/>
            <person name="Daum C."/>
            <person name="Ramamoorthy G.K."/>
            <person name="Gryganskyi A."/>
            <person name="Culley D."/>
            <person name="Magnuson J.K."/>
            <person name="James T.Y."/>
            <person name="O'Malley M.A."/>
            <person name="Stajich J.E."/>
            <person name="Spatafora J.W."/>
            <person name="Visel A."/>
            <person name="Grigoriev I.V."/>
        </authorList>
    </citation>
    <scope>NUCLEOTIDE SEQUENCE [LARGE SCALE GENOMIC DNA]</scope>
    <source>
        <strain evidence="5 6">CBS 129021</strain>
    </source>
</reference>
<evidence type="ECO:0000313" key="5">
    <source>
        <dbReference type="EMBL" id="ORY67794.1"/>
    </source>
</evidence>
<protein>
    <recommendedName>
        <fullName evidence="4">Zn(2)-C6 fungal-type domain-containing protein</fullName>
    </recommendedName>
</protein>
<dbReference type="PROSITE" id="PS50048">
    <property type="entry name" value="ZN2_CY6_FUNGAL_2"/>
    <property type="match status" value="1"/>
</dbReference>
<dbReference type="PROSITE" id="PS00463">
    <property type="entry name" value="ZN2_CY6_FUNGAL_1"/>
    <property type="match status" value="1"/>
</dbReference>
<dbReference type="RefSeq" id="XP_040718418.1">
    <property type="nucleotide sequence ID" value="XM_040855524.1"/>
</dbReference>
<dbReference type="GO" id="GO:0000981">
    <property type="term" value="F:DNA-binding transcription factor activity, RNA polymerase II-specific"/>
    <property type="evidence" value="ECO:0007669"/>
    <property type="project" value="InterPro"/>
</dbReference>
<dbReference type="GeneID" id="63771736"/>
<evidence type="ECO:0000256" key="2">
    <source>
        <dbReference type="SAM" id="MobiDB-lite"/>
    </source>
</evidence>
<evidence type="ECO:0000259" key="4">
    <source>
        <dbReference type="PROSITE" id="PS50048"/>
    </source>
</evidence>
<keyword evidence="6" id="KW-1185">Reference proteome</keyword>
<feature type="domain" description="Zn(2)-C6 fungal-type" evidence="4">
    <location>
        <begin position="24"/>
        <end position="54"/>
    </location>
</feature>
<dbReference type="EMBL" id="MCFJ01000004">
    <property type="protein sequence ID" value="ORY67794.1"/>
    <property type="molecule type" value="Genomic_DNA"/>
</dbReference>
<comment type="caution">
    <text evidence="5">The sequence shown here is derived from an EMBL/GenBank/DDBJ whole genome shotgun (WGS) entry which is preliminary data.</text>
</comment>
<keyword evidence="1" id="KW-0539">Nucleus</keyword>
<dbReference type="SMART" id="SM00066">
    <property type="entry name" value="GAL4"/>
    <property type="match status" value="1"/>
</dbReference>
<feature type="region of interest" description="Disordered" evidence="2">
    <location>
        <begin position="88"/>
        <end position="113"/>
    </location>
</feature>
<dbReference type="STRING" id="1141098.A0A1Y2E907"/>
<evidence type="ECO:0000256" key="3">
    <source>
        <dbReference type="SAM" id="Phobius"/>
    </source>
</evidence>
<dbReference type="CDD" id="cd12148">
    <property type="entry name" value="fungal_TF_MHR"/>
    <property type="match status" value="1"/>
</dbReference>
<dbReference type="CDD" id="cd00067">
    <property type="entry name" value="GAL4"/>
    <property type="match status" value="1"/>
</dbReference>
<dbReference type="GO" id="GO:0008270">
    <property type="term" value="F:zinc ion binding"/>
    <property type="evidence" value="ECO:0007669"/>
    <property type="project" value="InterPro"/>
</dbReference>
<evidence type="ECO:0000256" key="1">
    <source>
        <dbReference type="ARBA" id="ARBA00023242"/>
    </source>
</evidence>
<keyword evidence="3" id="KW-0812">Transmembrane</keyword>
<dbReference type="PANTHER" id="PTHR47785:SF4">
    <property type="entry name" value="ZN(II)2CYS6 TRANSCRIPTION FACTOR (EUROFUNG)"/>
    <property type="match status" value="1"/>
</dbReference>
<dbReference type="InParanoid" id="A0A1Y2E907"/>
<dbReference type="InterPro" id="IPR036864">
    <property type="entry name" value="Zn2-C6_fun-type_DNA-bd_sf"/>
</dbReference>
<proteinExistence type="predicted"/>
<keyword evidence="3" id="KW-0472">Membrane</keyword>